<accession>A0A6J6V5L8</accession>
<feature type="compositionally biased region" description="Polar residues" evidence="1">
    <location>
        <begin position="44"/>
        <end position="57"/>
    </location>
</feature>
<gene>
    <name evidence="2" type="ORF">UFOPK2879_00720</name>
</gene>
<dbReference type="AlphaFoldDB" id="A0A6J6V5L8"/>
<sequence length="77" mass="8322">MICLLTGAVWLCITKASQPRTDSSKRTKISPLAKSYADVGVSGMPSSDATSSANSGNPRPAKRRNFFSEVKRISLIY</sequence>
<organism evidence="2">
    <name type="scientific">freshwater metagenome</name>
    <dbReference type="NCBI Taxonomy" id="449393"/>
    <lineage>
        <taxon>unclassified sequences</taxon>
        <taxon>metagenomes</taxon>
        <taxon>ecological metagenomes</taxon>
    </lineage>
</organism>
<proteinExistence type="predicted"/>
<evidence type="ECO:0000313" key="2">
    <source>
        <dbReference type="EMBL" id="CAB4766385.1"/>
    </source>
</evidence>
<evidence type="ECO:0000256" key="1">
    <source>
        <dbReference type="SAM" id="MobiDB-lite"/>
    </source>
</evidence>
<name>A0A6J6V5L8_9ZZZZ</name>
<dbReference type="EMBL" id="CAEZZN010000019">
    <property type="protein sequence ID" value="CAB4766385.1"/>
    <property type="molecule type" value="Genomic_DNA"/>
</dbReference>
<protein>
    <submittedName>
        <fullName evidence="2">Unannotated protein</fullName>
    </submittedName>
</protein>
<feature type="region of interest" description="Disordered" evidence="1">
    <location>
        <begin position="38"/>
        <end position="63"/>
    </location>
</feature>
<reference evidence="2" key="1">
    <citation type="submission" date="2020-05" db="EMBL/GenBank/DDBJ databases">
        <authorList>
            <person name="Chiriac C."/>
            <person name="Salcher M."/>
            <person name="Ghai R."/>
            <person name="Kavagutti S V."/>
        </authorList>
    </citation>
    <scope>NUCLEOTIDE SEQUENCE</scope>
</reference>